<dbReference type="InterPro" id="IPR010982">
    <property type="entry name" value="Lambda_DNA-bd_dom_sf"/>
</dbReference>
<name>A0A4R1RIV0_HYDET</name>
<sequence length="110" mass="12797">MSTFGERLKLLRKNKDLTQKELADQLAVNRDALAKWETDRAFPDISILVEIAKFFNITADELLGRESDSFPVQIMTMLRQAEGMLSKEEKQFLMEMISHYIDTVRSKKKN</sequence>
<evidence type="ECO:0000256" key="1">
    <source>
        <dbReference type="ARBA" id="ARBA00023125"/>
    </source>
</evidence>
<dbReference type="CDD" id="cd00093">
    <property type="entry name" value="HTH_XRE"/>
    <property type="match status" value="1"/>
</dbReference>
<keyword evidence="4" id="KW-1185">Reference proteome</keyword>
<proteinExistence type="predicted"/>
<dbReference type="Pfam" id="PF12844">
    <property type="entry name" value="HTH_19"/>
    <property type="match status" value="1"/>
</dbReference>
<dbReference type="Gene3D" id="1.10.260.40">
    <property type="entry name" value="lambda repressor-like DNA-binding domains"/>
    <property type="match status" value="1"/>
</dbReference>
<dbReference type="SMART" id="SM00530">
    <property type="entry name" value="HTH_XRE"/>
    <property type="match status" value="1"/>
</dbReference>
<protein>
    <submittedName>
        <fullName evidence="3">DNA-binding XRE family transcriptional regulator</fullName>
    </submittedName>
</protein>
<dbReference type="GO" id="GO:0003677">
    <property type="term" value="F:DNA binding"/>
    <property type="evidence" value="ECO:0007669"/>
    <property type="project" value="UniProtKB-KW"/>
</dbReference>
<organism evidence="3 4">
    <name type="scientific">Hydrogenispora ethanolica</name>
    <dbReference type="NCBI Taxonomy" id="1082276"/>
    <lineage>
        <taxon>Bacteria</taxon>
        <taxon>Bacillati</taxon>
        <taxon>Bacillota</taxon>
        <taxon>Hydrogenispora</taxon>
    </lineage>
</organism>
<gene>
    <name evidence="3" type="ORF">EDC14_101649</name>
</gene>
<keyword evidence="1 3" id="KW-0238">DNA-binding</keyword>
<dbReference type="Proteomes" id="UP000295008">
    <property type="component" value="Unassembled WGS sequence"/>
</dbReference>
<dbReference type="PANTHER" id="PTHR46558">
    <property type="entry name" value="TRACRIPTIONAL REGULATORY PROTEIN-RELATED-RELATED"/>
    <property type="match status" value="1"/>
</dbReference>
<feature type="domain" description="HTH cro/C1-type" evidence="2">
    <location>
        <begin position="8"/>
        <end position="62"/>
    </location>
</feature>
<dbReference type="PANTHER" id="PTHR46558:SF11">
    <property type="entry name" value="HTH-TYPE TRANSCRIPTIONAL REGULATOR XRE"/>
    <property type="match status" value="1"/>
</dbReference>
<accession>A0A4R1RIV0</accession>
<reference evidence="3 4" key="1">
    <citation type="submission" date="2019-03" db="EMBL/GenBank/DDBJ databases">
        <title>Genomic Encyclopedia of Type Strains, Phase IV (KMG-IV): sequencing the most valuable type-strain genomes for metagenomic binning, comparative biology and taxonomic classification.</title>
        <authorList>
            <person name="Goeker M."/>
        </authorList>
    </citation>
    <scope>NUCLEOTIDE SEQUENCE [LARGE SCALE GENOMIC DNA]</scope>
    <source>
        <strain evidence="3 4">LX-B</strain>
    </source>
</reference>
<dbReference type="SUPFAM" id="SSF47413">
    <property type="entry name" value="lambda repressor-like DNA-binding domains"/>
    <property type="match status" value="1"/>
</dbReference>
<dbReference type="AlphaFoldDB" id="A0A4R1RIV0"/>
<dbReference type="OrthoDB" id="9805856at2"/>
<evidence type="ECO:0000313" key="3">
    <source>
        <dbReference type="EMBL" id="TCL65919.1"/>
    </source>
</evidence>
<dbReference type="InterPro" id="IPR001387">
    <property type="entry name" value="Cro/C1-type_HTH"/>
</dbReference>
<dbReference type="PROSITE" id="PS50943">
    <property type="entry name" value="HTH_CROC1"/>
    <property type="match status" value="1"/>
</dbReference>
<comment type="caution">
    <text evidence="3">The sequence shown here is derived from an EMBL/GenBank/DDBJ whole genome shotgun (WGS) entry which is preliminary data.</text>
</comment>
<dbReference type="RefSeq" id="WP_132014881.1">
    <property type="nucleotide sequence ID" value="NZ_SLUN01000016.1"/>
</dbReference>
<dbReference type="EMBL" id="SLUN01000016">
    <property type="protein sequence ID" value="TCL65919.1"/>
    <property type="molecule type" value="Genomic_DNA"/>
</dbReference>
<evidence type="ECO:0000259" key="2">
    <source>
        <dbReference type="PROSITE" id="PS50943"/>
    </source>
</evidence>
<evidence type="ECO:0000313" key="4">
    <source>
        <dbReference type="Proteomes" id="UP000295008"/>
    </source>
</evidence>